<gene>
    <name evidence="1" type="ORF">HHI36_006462</name>
</gene>
<protein>
    <submittedName>
        <fullName evidence="1">Uncharacterized protein</fullName>
    </submittedName>
</protein>
<dbReference type="AlphaFoldDB" id="A0ABD2NY09"/>
<evidence type="ECO:0000313" key="2">
    <source>
        <dbReference type="Proteomes" id="UP001516400"/>
    </source>
</evidence>
<organism evidence="1 2">
    <name type="scientific">Cryptolaemus montrouzieri</name>
    <dbReference type="NCBI Taxonomy" id="559131"/>
    <lineage>
        <taxon>Eukaryota</taxon>
        <taxon>Metazoa</taxon>
        <taxon>Ecdysozoa</taxon>
        <taxon>Arthropoda</taxon>
        <taxon>Hexapoda</taxon>
        <taxon>Insecta</taxon>
        <taxon>Pterygota</taxon>
        <taxon>Neoptera</taxon>
        <taxon>Endopterygota</taxon>
        <taxon>Coleoptera</taxon>
        <taxon>Polyphaga</taxon>
        <taxon>Cucujiformia</taxon>
        <taxon>Coccinelloidea</taxon>
        <taxon>Coccinellidae</taxon>
        <taxon>Scymninae</taxon>
        <taxon>Scymnini</taxon>
        <taxon>Cryptolaemus</taxon>
    </lineage>
</organism>
<dbReference type="EMBL" id="JABFTP020000144">
    <property type="protein sequence ID" value="KAL3283314.1"/>
    <property type="molecule type" value="Genomic_DNA"/>
</dbReference>
<reference evidence="1 2" key="1">
    <citation type="journal article" date="2021" name="BMC Biol.">
        <title>Horizontally acquired antibacterial genes associated with adaptive radiation of ladybird beetles.</title>
        <authorList>
            <person name="Li H.S."/>
            <person name="Tang X.F."/>
            <person name="Huang Y.H."/>
            <person name="Xu Z.Y."/>
            <person name="Chen M.L."/>
            <person name="Du X.Y."/>
            <person name="Qiu B.Y."/>
            <person name="Chen P.T."/>
            <person name="Zhang W."/>
            <person name="Slipinski A."/>
            <person name="Escalona H.E."/>
            <person name="Waterhouse R.M."/>
            <person name="Zwick A."/>
            <person name="Pang H."/>
        </authorList>
    </citation>
    <scope>NUCLEOTIDE SEQUENCE [LARGE SCALE GENOMIC DNA]</scope>
    <source>
        <strain evidence="1">SYSU2018</strain>
    </source>
</reference>
<sequence length="106" mass="12749">SPLKSFVSNNCPIVKVPVDERRPVKLWLNEEIKDLMKKRDRSYQIAVFIKSDQKWMKYRTLRNQNNQSHDLWKNIKYLTRITTLQELKKIVKSLKTTGRTEVQQVF</sequence>
<accession>A0ABD2NY09</accession>
<keyword evidence="2" id="KW-1185">Reference proteome</keyword>
<comment type="caution">
    <text evidence="1">The sequence shown here is derived from an EMBL/GenBank/DDBJ whole genome shotgun (WGS) entry which is preliminary data.</text>
</comment>
<dbReference type="Proteomes" id="UP001516400">
    <property type="component" value="Unassembled WGS sequence"/>
</dbReference>
<feature type="non-terminal residue" evidence="1">
    <location>
        <position position="1"/>
    </location>
</feature>
<evidence type="ECO:0000313" key="1">
    <source>
        <dbReference type="EMBL" id="KAL3283314.1"/>
    </source>
</evidence>
<name>A0ABD2NY09_9CUCU</name>
<proteinExistence type="predicted"/>